<protein>
    <submittedName>
        <fullName evidence="2">Uncharacterized protein</fullName>
    </submittedName>
</protein>
<name>A0ABD0VVS7_UMBPY</name>
<gene>
    <name evidence="2" type="ORF">UPYG_G00330560</name>
</gene>
<organism evidence="2 3">
    <name type="scientific">Umbra pygmaea</name>
    <name type="common">Eastern mudminnow</name>
    <dbReference type="NCBI Taxonomy" id="75934"/>
    <lineage>
        <taxon>Eukaryota</taxon>
        <taxon>Metazoa</taxon>
        <taxon>Chordata</taxon>
        <taxon>Craniata</taxon>
        <taxon>Vertebrata</taxon>
        <taxon>Euteleostomi</taxon>
        <taxon>Actinopterygii</taxon>
        <taxon>Neopterygii</taxon>
        <taxon>Teleostei</taxon>
        <taxon>Protacanthopterygii</taxon>
        <taxon>Esociformes</taxon>
        <taxon>Umbridae</taxon>
        <taxon>Umbra</taxon>
    </lineage>
</organism>
<feature type="compositionally biased region" description="Polar residues" evidence="1">
    <location>
        <begin position="1"/>
        <end position="20"/>
    </location>
</feature>
<keyword evidence="3" id="KW-1185">Reference proteome</keyword>
<evidence type="ECO:0000313" key="3">
    <source>
        <dbReference type="Proteomes" id="UP001557470"/>
    </source>
</evidence>
<dbReference type="AlphaFoldDB" id="A0ABD0VVS7"/>
<comment type="caution">
    <text evidence="2">The sequence shown here is derived from an EMBL/GenBank/DDBJ whole genome shotgun (WGS) entry which is preliminary data.</text>
</comment>
<feature type="compositionally biased region" description="Polar residues" evidence="1">
    <location>
        <begin position="48"/>
        <end position="57"/>
    </location>
</feature>
<evidence type="ECO:0000313" key="2">
    <source>
        <dbReference type="EMBL" id="KAL0961699.1"/>
    </source>
</evidence>
<sequence>MGCSTSSHTTAQDTTRQPSGKHQAKHNGPSATGTATDHSGIEKDSGHNPHQATSDTALTGEDPAHTVIQQAGPHLRQQQHPALNNKQPDRDIQLGLL</sequence>
<dbReference type="EMBL" id="JAGEUA010000011">
    <property type="protein sequence ID" value="KAL0961699.1"/>
    <property type="molecule type" value="Genomic_DNA"/>
</dbReference>
<proteinExistence type="predicted"/>
<feature type="compositionally biased region" description="Polar residues" evidence="1">
    <location>
        <begin position="76"/>
        <end position="86"/>
    </location>
</feature>
<accession>A0ABD0VVS7</accession>
<evidence type="ECO:0000256" key="1">
    <source>
        <dbReference type="SAM" id="MobiDB-lite"/>
    </source>
</evidence>
<feature type="region of interest" description="Disordered" evidence="1">
    <location>
        <begin position="1"/>
        <end position="97"/>
    </location>
</feature>
<reference evidence="2 3" key="1">
    <citation type="submission" date="2024-06" db="EMBL/GenBank/DDBJ databases">
        <authorList>
            <person name="Pan Q."/>
            <person name="Wen M."/>
            <person name="Jouanno E."/>
            <person name="Zahm M."/>
            <person name="Klopp C."/>
            <person name="Cabau C."/>
            <person name="Louis A."/>
            <person name="Berthelot C."/>
            <person name="Parey E."/>
            <person name="Roest Crollius H."/>
            <person name="Montfort J."/>
            <person name="Robinson-Rechavi M."/>
            <person name="Bouchez O."/>
            <person name="Lampietro C."/>
            <person name="Lopez Roques C."/>
            <person name="Donnadieu C."/>
            <person name="Postlethwait J."/>
            <person name="Bobe J."/>
            <person name="Verreycken H."/>
            <person name="Guiguen Y."/>
        </authorList>
    </citation>
    <scope>NUCLEOTIDE SEQUENCE [LARGE SCALE GENOMIC DNA]</scope>
    <source>
        <strain evidence="2">Up_M1</strain>
        <tissue evidence="2">Testis</tissue>
    </source>
</reference>
<dbReference type="Proteomes" id="UP001557470">
    <property type="component" value="Unassembled WGS sequence"/>
</dbReference>
<feature type="compositionally biased region" description="Basic and acidic residues" evidence="1">
    <location>
        <begin position="87"/>
        <end position="97"/>
    </location>
</feature>